<dbReference type="GO" id="GO:0006935">
    <property type="term" value="P:chemotaxis"/>
    <property type="evidence" value="ECO:0007669"/>
    <property type="project" value="InterPro"/>
</dbReference>
<evidence type="ECO:0000313" key="2">
    <source>
        <dbReference type="EMBL" id="MTF39981.1"/>
    </source>
</evidence>
<dbReference type="PANTHER" id="PTHR22617:SF23">
    <property type="entry name" value="CHEMOTAXIS PROTEIN CHEW"/>
    <property type="match status" value="1"/>
</dbReference>
<dbReference type="Gene3D" id="2.40.50.180">
    <property type="entry name" value="CheA-289, Domain 4"/>
    <property type="match status" value="1"/>
</dbReference>
<dbReference type="GO" id="GO:0005829">
    <property type="term" value="C:cytosol"/>
    <property type="evidence" value="ECO:0007669"/>
    <property type="project" value="TreeGrafter"/>
</dbReference>
<dbReference type="Gene3D" id="2.30.30.40">
    <property type="entry name" value="SH3 Domains"/>
    <property type="match status" value="1"/>
</dbReference>
<dbReference type="PROSITE" id="PS50851">
    <property type="entry name" value="CHEW"/>
    <property type="match status" value="1"/>
</dbReference>
<dbReference type="GO" id="GO:0007165">
    <property type="term" value="P:signal transduction"/>
    <property type="evidence" value="ECO:0007669"/>
    <property type="project" value="InterPro"/>
</dbReference>
<dbReference type="Pfam" id="PF01584">
    <property type="entry name" value="CheW"/>
    <property type="match status" value="1"/>
</dbReference>
<dbReference type="SUPFAM" id="SSF50341">
    <property type="entry name" value="CheW-like"/>
    <property type="match status" value="1"/>
</dbReference>
<evidence type="ECO:0000259" key="1">
    <source>
        <dbReference type="PROSITE" id="PS50851"/>
    </source>
</evidence>
<dbReference type="EMBL" id="WMIA01000020">
    <property type="protein sequence ID" value="MTF39981.1"/>
    <property type="molecule type" value="Genomic_DNA"/>
</dbReference>
<organism evidence="2 3">
    <name type="scientific">Cyanobacterium aponinum 0216</name>
    <dbReference type="NCBI Taxonomy" id="2676140"/>
    <lineage>
        <taxon>Bacteria</taxon>
        <taxon>Bacillati</taxon>
        <taxon>Cyanobacteriota</taxon>
        <taxon>Cyanophyceae</taxon>
        <taxon>Oscillatoriophycideae</taxon>
        <taxon>Chroococcales</taxon>
        <taxon>Geminocystaceae</taxon>
        <taxon>Cyanobacterium</taxon>
    </lineage>
</organism>
<dbReference type="PANTHER" id="PTHR22617">
    <property type="entry name" value="CHEMOTAXIS SENSOR HISTIDINE KINASE-RELATED"/>
    <property type="match status" value="1"/>
</dbReference>
<gene>
    <name evidence="2" type="ORF">GGC33_13740</name>
</gene>
<reference evidence="2 3" key="1">
    <citation type="submission" date="2019-11" db="EMBL/GenBank/DDBJ databases">
        <title>Isolation of a new High Light Tolerant Cyanobacteria.</title>
        <authorList>
            <person name="Dobson Z."/>
            <person name="Vaughn N."/>
            <person name="Vaughn M."/>
            <person name="Fromme P."/>
            <person name="Mazor Y."/>
        </authorList>
    </citation>
    <scope>NUCLEOTIDE SEQUENCE [LARGE SCALE GENOMIC DNA]</scope>
    <source>
        <strain evidence="2 3">0216</strain>
    </source>
</reference>
<sequence>MAENQYYPEVVNNNVPLGAEQTVEQVEAPEGELHLRFVLPSGDEFALSAVGIREVMQQESERITSVPNASPLLLGTINLRGEIIWVADLGQFLGYPNILNTDRAEIPVIAVEEQETILGLAVDKLGAMEWIDVDTLQLPQNLPDHIAPYIQGEWIDDKNKRIRLLDQIAILRSARWVA</sequence>
<dbReference type="InterPro" id="IPR036061">
    <property type="entry name" value="CheW-like_dom_sf"/>
</dbReference>
<dbReference type="AlphaFoldDB" id="A0A844GY87"/>
<name>A0A844GY87_9CHRO</name>
<evidence type="ECO:0000313" key="3">
    <source>
        <dbReference type="Proteomes" id="UP000437131"/>
    </source>
</evidence>
<feature type="domain" description="CheW-like" evidence="1">
    <location>
        <begin position="31"/>
        <end position="176"/>
    </location>
</feature>
<comment type="caution">
    <text evidence="2">The sequence shown here is derived from an EMBL/GenBank/DDBJ whole genome shotgun (WGS) entry which is preliminary data.</text>
</comment>
<proteinExistence type="predicted"/>
<accession>A0A844GY87</accession>
<dbReference type="InterPro" id="IPR002545">
    <property type="entry name" value="CheW-lke_dom"/>
</dbReference>
<protein>
    <submittedName>
        <fullName evidence="2">Chemotaxis protein CheW</fullName>
    </submittedName>
</protein>
<dbReference type="SMART" id="SM00260">
    <property type="entry name" value="CheW"/>
    <property type="match status" value="1"/>
</dbReference>
<dbReference type="RefSeq" id="WP_015220733.1">
    <property type="nucleotide sequence ID" value="NZ_WMIA01000020.1"/>
</dbReference>
<dbReference type="InterPro" id="IPR039315">
    <property type="entry name" value="CheW"/>
</dbReference>
<dbReference type="Proteomes" id="UP000437131">
    <property type="component" value="Unassembled WGS sequence"/>
</dbReference>